<evidence type="ECO:0000256" key="2">
    <source>
        <dbReference type="SAM" id="Coils"/>
    </source>
</evidence>
<dbReference type="EMBL" id="BLLI01000037">
    <property type="protein sequence ID" value="GFH42745.1"/>
    <property type="molecule type" value="Genomic_DNA"/>
</dbReference>
<sequence>MANGTPLGNMVVKLGLDSSSFGDSVTAANRAVRYFTNEVKAMDNVMKLTGKSSDGLSAKQKSLKNAIESQSKALKKLEEDFKKVEPNTPAYEALANKIQAANVKMASFEGQLKQVNVELLNTAKEVASSTGLAGGLNSLGDKAIAAGNKLDQIGDKMRPVSTILTAGFALATNKAMDFEGQMNTVKSLLADTIPNAEDLGKATEEMGEKSKGWAKQYGISTSSINNGMEELIKKGFDMNETIAAMPAILDASKASGDDFGIVMDSASSILRQFGLEAKDTGRVTDGLTFVANKTSSGFADLGEAMKYVGPVAKATGNTLEDTAAAVGILSDAGILGSQAGTALKTSLLRLSQISTDKMVAQFSELLNVAGKGAKPLVKAWEESVPAIQNAKNRLTEVINLGGTKKQIKDAEEGITAAYGGIKTAFEKMSLPDQVESLNGMKKEWLANGRSLEDYNEIITTLVGKESLPAMMTLIDKGGESIKSLSKETGNATGYTKKLADELGKSSKNGVERFKSSLEVLQITIGQKLLPTLAPLVERINDTIDGFLKLPKPIQSAGVGLAGFLALGYPALNFLGGASKALGIASKGFGELATGIKLASGLKDVGLAANAASGMGGLAGLGAALAPAAPVIIGLGALAIATGIGVKAFQEMTRESRESKSRIEQWGTDVGSHADEAMDKVQKLGQETGTAMQLTAQGFSDATPGMVENLKEIGSTLENSILDKQVSLDAMISKMPETIQESLRKIIEDQTKIDNEALAKIKDNQAEISNIQKTAAENGGEYTAQQLKLIQNLATDSANAYVSTLNVTEKEAGNILDAMTGDVAKATKAQGSEWLSNLGKQRQGITIHYSEMREEMTNELKAQGLENTKIGNQMLAALEDSQTSATQLLDGQMAAILEKYPELSEEIFLTNGQMISSTNEYAKEMIAENKRVAESFKTLTVLNGKNAEEFQKKTELMATETGKMSEKTSAFVKSWNALVLDDKKVNIDTNAQAKINEATKSREAWDELVFGAKDASLKSNARIMIAEAAVANGYWDDLPFTEKQALIKSDATLKVEEALMASGKWQEMTLEQKNAILASNTPEKIATTMLELGLWQEFVPMNKKLKAENFDVLNKIATSEKTLNQYNNLPVELKTMIVDNTLSNSKIVDSGELIKKYNAIDPELKKLLADKFNLDTTIQAATGRIGDYERLHPQEKKLTASDQTGSGVNSAVNTINQVKDKTATITTIHQDLFAKPTENYQGAMYAKGSNYHKGGLAMVNDQAGRLYKEMVTLPNGRSFVPEGRNVVLDLPRGSKVLTAQKTAPLIPKYAKGIGKQIIPANGQIFRDMEKAQKAPNLTTVIQNKVDGGILQMIVKALQGLKQGNVEQKIIIENVTWTGKEDITELLHQLANQELINARGGLV</sequence>
<protein>
    <recommendedName>
        <fullName evidence="3">Phage tail tape measure protein domain-containing protein</fullName>
    </recommendedName>
</protein>
<dbReference type="PANTHER" id="PTHR37813:SF1">
    <property type="entry name" value="FELS-2 PROPHAGE PROTEIN"/>
    <property type="match status" value="1"/>
</dbReference>
<dbReference type="Pfam" id="PF10145">
    <property type="entry name" value="PhageMin_Tail"/>
    <property type="match status" value="1"/>
</dbReference>
<name>A0A6A0BDJ5_9LACT</name>
<evidence type="ECO:0000313" key="4">
    <source>
        <dbReference type="EMBL" id="GFH42745.1"/>
    </source>
</evidence>
<keyword evidence="5" id="KW-1185">Reference proteome</keyword>
<dbReference type="Proteomes" id="UP000480303">
    <property type="component" value="Unassembled WGS sequence"/>
</dbReference>
<feature type="coiled-coil region" evidence="2">
    <location>
        <begin position="60"/>
        <end position="118"/>
    </location>
</feature>
<feature type="domain" description="Phage tail tape measure protein" evidence="3">
    <location>
        <begin position="209"/>
        <end position="431"/>
    </location>
</feature>
<keyword evidence="2" id="KW-0175">Coiled coil</keyword>
<gene>
    <name evidence="4" type="ORF">Hs30E_12960</name>
</gene>
<organism evidence="4 5">
    <name type="scientific">Pseudolactococcus hodotermopsidis</name>
    <dbReference type="NCBI Taxonomy" id="2709157"/>
    <lineage>
        <taxon>Bacteria</taxon>
        <taxon>Bacillati</taxon>
        <taxon>Bacillota</taxon>
        <taxon>Bacilli</taxon>
        <taxon>Lactobacillales</taxon>
        <taxon>Streptococcaceae</taxon>
        <taxon>Pseudolactococcus</taxon>
    </lineage>
</organism>
<reference evidence="4 5" key="1">
    <citation type="submission" date="2020-02" db="EMBL/GenBank/DDBJ databases">
        <title>Draft genome sequence of Lactococcus sp. Hs30E4-3.</title>
        <authorList>
            <person name="Noda S."/>
            <person name="Yuki M."/>
            <person name="Ohkuma M."/>
        </authorList>
    </citation>
    <scope>NUCLEOTIDE SEQUENCE [LARGE SCALE GENOMIC DNA]</scope>
    <source>
        <strain evidence="4 5">Hs30E4-3</strain>
    </source>
</reference>
<evidence type="ECO:0000256" key="1">
    <source>
        <dbReference type="ARBA" id="ARBA00022612"/>
    </source>
</evidence>
<proteinExistence type="predicted"/>
<evidence type="ECO:0000313" key="5">
    <source>
        <dbReference type="Proteomes" id="UP000480303"/>
    </source>
</evidence>
<accession>A0A6A0BDJ5</accession>
<dbReference type="RefSeq" id="WP_172209045.1">
    <property type="nucleotide sequence ID" value="NZ_BLLI01000037.1"/>
</dbReference>
<dbReference type="InterPro" id="IPR010090">
    <property type="entry name" value="Phage_tape_meas"/>
</dbReference>
<comment type="caution">
    <text evidence="4">The sequence shown here is derived from an EMBL/GenBank/DDBJ whole genome shotgun (WGS) entry which is preliminary data.</text>
</comment>
<keyword evidence="1" id="KW-1188">Viral release from host cell</keyword>
<evidence type="ECO:0000259" key="3">
    <source>
        <dbReference type="Pfam" id="PF10145"/>
    </source>
</evidence>
<dbReference type="PANTHER" id="PTHR37813">
    <property type="entry name" value="FELS-2 PROPHAGE PROTEIN"/>
    <property type="match status" value="1"/>
</dbReference>
<dbReference type="NCBIfam" id="TIGR01760">
    <property type="entry name" value="tape_meas_TP901"/>
    <property type="match status" value="1"/>
</dbReference>